<feature type="domain" description="DUF1746" evidence="3">
    <location>
        <begin position="15"/>
        <end position="117"/>
    </location>
</feature>
<evidence type="ECO:0000313" key="5">
    <source>
        <dbReference type="Proteomes" id="UP000053477"/>
    </source>
</evidence>
<evidence type="ECO:0000256" key="2">
    <source>
        <dbReference type="SAM" id="Phobius"/>
    </source>
</evidence>
<dbReference type="InParanoid" id="A0A0H2RUW3"/>
<sequence>MPIRHHAQRKHIIHSLNSLLYQLHTLSFFLAPSIIAYLCRCGTQFQFAKPRDLDGKRSLRFWFVIILLVNMGSVWSHATEGAPEGKTIVLDFVGMGRKPSKAQLLWLDFTIILLECILSTIAFETSLANAMPDDTPDPLYIPPTTETIFDSEEHDLEHDALLPITSLDTESTPLNSDPSFSYPPKPPSTDTRHLPPREPVMILTLSHVYHRLVSPTPIPPPRSLDLESLEDSLRRLALPLPATSGASMAVSRMLELIRRARAREIERTSRGATASGAAGGPGATSGSSSGSGRSRRSNSRRIPGAIIEEEDDGD</sequence>
<gene>
    <name evidence="4" type="ORF">SCHPADRAFT_871150</name>
</gene>
<dbReference type="Proteomes" id="UP000053477">
    <property type="component" value="Unassembled WGS sequence"/>
</dbReference>
<evidence type="ECO:0000256" key="1">
    <source>
        <dbReference type="SAM" id="MobiDB-lite"/>
    </source>
</evidence>
<dbReference type="OrthoDB" id="5428737at2759"/>
<protein>
    <recommendedName>
        <fullName evidence="3">DUF1746 domain-containing protein</fullName>
    </recommendedName>
</protein>
<feature type="region of interest" description="Disordered" evidence="1">
    <location>
        <begin position="265"/>
        <end position="314"/>
    </location>
</feature>
<proteinExistence type="predicted"/>
<keyword evidence="2" id="KW-0812">Transmembrane</keyword>
<evidence type="ECO:0000313" key="4">
    <source>
        <dbReference type="EMBL" id="KLO15387.1"/>
    </source>
</evidence>
<evidence type="ECO:0000259" key="3">
    <source>
        <dbReference type="Pfam" id="PF08508"/>
    </source>
</evidence>
<dbReference type="InterPro" id="IPR013715">
    <property type="entry name" value="DUF1746"/>
</dbReference>
<organism evidence="4 5">
    <name type="scientific">Schizopora paradoxa</name>
    <dbReference type="NCBI Taxonomy" id="27342"/>
    <lineage>
        <taxon>Eukaryota</taxon>
        <taxon>Fungi</taxon>
        <taxon>Dikarya</taxon>
        <taxon>Basidiomycota</taxon>
        <taxon>Agaricomycotina</taxon>
        <taxon>Agaricomycetes</taxon>
        <taxon>Hymenochaetales</taxon>
        <taxon>Schizoporaceae</taxon>
        <taxon>Schizopora</taxon>
    </lineage>
</organism>
<dbReference type="EMBL" id="KQ085930">
    <property type="protein sequence ID" value="KLO15387.1"/>
    <property type="molecule type" value="Genomic_DNA"/>
</dbReference>
<reference evidence="4 5" key="1">
    <citation type="submission" date="2015-04" db="EMBL/GenBank/DDBJ databases">
        <title>Complete genome sequence of Schizopora paradoxa KUC8140, a cosmopolitan wood degrader in East Asia.</title>
        <authorList>
            <consortium name="DOE Joint Genome Institute"/>
            <person name="Min B."/>
            <person name="Park H."/>
            <person name="Jang Y."/>
            <person name="Kim J.-J."/>
            <person name="Kim K.H."/>
            <person name="Pangilinan J."/>
            <person name="Lipzen A."/>
            <person name="Riley R."/>
            <person name="Grigoriev I.V."/>
            <person name="Spatafora J.W."/>
            <person name="Choi I.-G."/>
        </authorList>
    </citation>
    <scope>NUCLEOTIDE SEQUENCE [LARGE SCALE GENOMIC DNA]</scope>
    <source>
        <strain evidence="4 5">KUC8140</strain>
    </source>
</reference>
<name>A0A0H2RUW3_9AGAM</name>
<keyword evidence="2" id="KW-1133">Transmembrane helix</keyword>
<keyword evidence="2" id="KW-0472">Membrane</keyword>
<feature type="transmembrane region" description="Helical" evidence="2">
    <location>
        <begin position="59"/>
        <end position="78"/>
    </location>
</feature>
<keyword evidence="5" id="KW-1185">Reference proteome</keyword>
<accession>A0A0H2RUW3</accession>
<feature type="transmembrane region" description="Helical" evidence="2">
    <location>
        <begin position="20"/>
        <end position="39"/>
    </location>
</feature>
<dbReference type="Pfam" id="PF08508">
    <property type="entry name" value="DUF1746"/>
    <property type="match status" value="1"/>
</dbReference>
<dbReference type="AlphaFoldDB" id="A0A0H2RUW3"/>
<feature type="region of interest" description="Disordered" evidence="1">
    <location>
        <begin position="171"/>
        <end position="196"/>
    </location>
</feature>